<dbReference type="AlphaFoldDB" id="A0A381REE3"/>
<reference evidence="1" key="1">
    <citation type="submission" date="2018-05" db="EMBL/GenBank/DDBJ databases">
        <authorList>
            <person name="Lanie J.A."/>
            <person name="Ng W.-L."/>
            <person name="Kazmierczak K.M."/>
            <person name="Andrzejewski T.M."/>
            <person name="Davidsen T.M."/>
            <person name="Wayne K.J."/>
            <person name="Tettelin H."/>
            <person name="Glass J.I."/>
            <person name="Rusch D."/>
            <person name="Podicherti R."/>
            <person name="Tsui H.-C.T."/>
            <person name="Winkler M.E."/>
        </authorList>
    </citation>
    <scope>NUCLEOTIDE SEQUENCE</scope>
</reference>
<accession>A0A381REE3</accession>
<evidence type="ECO:0008006" key="2">
    <source>
        <dbReference type="Google" id="ProtNLM"/>
    </source>
</evidence>
<gene>
    <name evidence="1" type="ORF">METZ01_LOCUS42755</name>
</gene>
<evidence type="ECO:0000313" key="1">
    <source>
        <dbReference type="EMBL" id="SUZ89901.1"/>
    </source>
</evidence>
<dbReference type="EMBL" id="UINC01001849">
    <property type="protein sequence ID" value="SUZ89901.1"/>
    <property type="molecule type" value="Genomic_DNA"/>
</dbReference>
<dbReference type="InterPro" id="IPR025529">
    <property type="entry name" value="DUF4416"/>
</dbReference>
<sequence length="176" mass="20816">MKNNIYAKWIFGAIYSDSCWLEQAKEQLEKQNWKIQHQSPEFTFDQTDYYASEMGTRLKRRFLSVSGIYSLESSADWKLRMVEIENRFRRNGKRRINLDPGFLDLHRVVLLSGKEGPQKIYLRDGVWADLVLLKNKGGYRDLAWTFPDLRDGRYNDFFLQVRAEFKAEKSLSSNIS</sequence>
<organism evidence="1">
    <name type="scientific">marine metagenome</name>
    <dbReference type="NCBI Taxonomy" id="408172"/>
    <lineage>
        <taxon>unclassified sequences</taxon>
        <taxon>metagenomes</taxon>
        <taxon>ecological metagenomes</taxon>
    </lineage>
</organism>
<name>A0A381REE3_9ZZZZ</name>
<proteinExistence type="predicted"/>
<dbReference type="Pfam" id="PF14385">
    <property type="entry name" value="DUF4416"/>
    <property type="match status" value="1"/>
</dbReference>
<protein>
    <recommendedName>
        <fullName evidence="2">DUF4416 domain-containing protein</fullName>
    </recommendedName>
</protein>